<sequence>MSAIQSANRDFGVIQELLRRTLKIKQLDPLEFPRDERNDGSREYGASDNWDVATIIRAGQLRVIYKDGMFWGAQKGAEEPQYLADLFDHIKAQSPSTALAEGAL</sequence>
<proteinExistence type="predicted"/>
<protein>
    <submittedName>
        <fullName evidence="1">Uncharacterized protein</fullName>
    </submittedName>
</protein>
<organism evidence="1 2">
    <name type="scientific">Arthrobacter terricola</name>
    <dbReference type="NCBI Taxonomy" id="2547396"/>
    <lineage>
        <taxon>Bacteria</taxon>
        <taxon>Bacillati</taxon>
        <taxon>Actinomycetota</taxon>
        <taxon>Actinomycetes</taxon>
        <taxon>Micrococcales</taxon>
        <taxon>Micrococcaceae</taxon>
        <taxon>Arthrobacter</taxon>
    </lineage>
</organism>
<dbReference type="Proteomes" id="UP000295511">
    <property type="component" value="Unassembled WGS sequence"/>
</dbReference>
<comment type="caution">
    <text evidence="1">The sequence shown here is derived from an EMBL/GenBank/DDBJ whole genome shotgun (WGS) entry which is preliminary data.</text>
</comment>
<dbReference type="RefSeq" id="WP_133205972.1">
    <property type="nucleotide sequence ID" value="NZ_SMRU01000027.1"/>
</dbReference>
<reference evidence="1 2" key="1">
    <citation type="submission" date="2019-03" db="EMBL/GenBank/DDBJ databases">
        <title>Whole genome sequence of Arthrobacter sp JH1-1.</title>
        <authorList>
            <person name="Trinh H.N."/>
        </authorList>
    </citation>
    <scope>NUCLEOTIDE SEQUENCE [LARGE SCALE GENOMIC DNA]</scope>
    <source>
        <strain evidence="1 2">JH1-1</strain>
    </source>
</reference>
<dbReference type="EMBL" id="SMRU01000027">
    <property type="protein sequence ID" value="TDF91774.1"/>
    <property type="molecule type" value="Genomic_DNA"/>
</dbReference>
<accession>A0A4V2ZS46</accession>
<keyword evidence="2" id="KW-1185">Reference proteome</keyword>
<evidence type="ECO:0000313" key="2">
    <source>
        <dbReference type="Proteomes" id="UP000295511"/>
    </source>
</evidence>
<gene>
    <name evidence="1" type="ORF">E1809_19850</name>
</gene>
<name>A0A4V2ZS46_9MICC</name>
<dbReference type="AlphaFoldDB" id="A0A4V2ZS46"/>
<evidence type="ECO:0000313" key="1">
    <source>
        <dbReference type="EMBL" id="TDF91774.1"/>
    </source>
</evidence>